<keyword evidence="2" id="KW-1185">Reference proteome</keyword>
<feature type="non-terminal residue" evidence="1">
    <location>
        <position position="1"/>
    </location>
</feature>
<comment type="caution">
    <text evidence="1">The sequence shown here is derived from an EMBL/GenBank/DDBJ whole genome shotgun (WGS) entry which is preliminary data.</text>
</comment>
<organism evidence="1 2">
    <name type="scientific">Cercopithifilaria johnstoni</name>
    <dbReference type="NCBI Taxonomy" id="2874296"/>
    <lineage>
        <taxon>Eukaryota</taxon>
        <taxon>Metazoa</taxon>
        <taxon>Ecdysozoa</taxon>
        <taxon>Nematoda</taxon>
        <taxon>Chromadorea</taxon>
        <taxon>Rhabditida</taxon>
        <taxon>Spirurina</taxon>
        <taxon>Spiruromorpha</taxon>
        <taxon>Filarioidea</taxon>
        <taxon>Onchocercidae</taxon>
        <taxon>Cercopithifilaria</taxon>
    </lineage>
</organism>
<accession>A0A8J2MC12</accession>
<name>A0A8J2MC12_9BILA</name>
<evidence type="ECO:0000313" key="2">
    <source>
        <dbReference type="Proteomes" id="UP000746747"/>
    </source>
</evidence>
<dbReference type="Proteomes" id="UP000746747">
    <property type="component" value="Unassembled WGS sequence"/>
</dbReference>
<dbReference type="AlphaFoldDB" id="A0A8J2MC12"/>
<protein>
    <submittedName>
        <fullName evidence="1">Uncharacterized protein</fullName>
    </submittedName>
</protein>
<evidence type="ECO:0000313" key="1">
    <source>
        <dbReference type="EMBL" id="CAG9538723.1"/>
    </source>
</evidence>
<proteinExistence type="predicted"/>
<sequence length="84" mass="9682">VTSFPPQYVLVVRIIQKKKTILQNKLRRLRRMLQNIATYIKNIAFGMVWKLLMQKLKSAACNAERLCINMMSTSLTIGILKSAE</sequence>
<gene>
    <name evidence="1" type="ORF">CJOHNSTONI_LOCUS8402</name>
</gene>
<dbReference type="EMBL" id="CAKAEH010001695">
    <property type="protein sequence ID" value="CAG9538723.1"/>
    <property type="molecule type" value="Genomic_DNA"/>
</dbReference>
<reference evidence="1" key="1">
    <citation type="submission" date="2021-09" db="EMBL/GenBank/DDBJ databases">
        <authorList>
            <consortium name="Pathogen Informatics"/>
        </authorList>
    </citation>
    <scope>NUCLEOTIDE SEQUENCE</scope>
</reference>